<dbReference type="EMBL" id="PGOL01002859">
    <property type="protein sequence ID" value="PKI44602.1"/>
    <property type="molecule type" value="Genomic_DNA"/>
</dbReference>
<dbReference type="Proteomes" id="UP000233551">
    <property type="component" value="Unassembled WGS sequence"/>
</dbReference>
<dbReference type="PRINTS" id="PR00382">
    <property type="entry name" value="LIPIDTRNSFER"/>
</dbReference>
<proteinExistence type="inferred from homology"/>
<gene>
    <name evidence="4" type="ORF">CRG98_034957</name>
</gene>
<evidence type="ECO:0000256" key="1">
    <source>
        <dbReference type="ARBA" id="ARBA00009748"/>
    </source>
</evidence>
<comment type="function">
    <text evidence="2">Plant non-specific lipid-transfer proteins transfer phospholipids as well as galactolipids across membranes. May play a role in wax or cutin deposition in the cell walls of expanding epidermal cells and certain secretory tissues.</text>
</comment>
<protein>
    <recommendedName>
        <fullName evidence="2">Non-specific lipid-transfer protein</fullName>
    </recommendedName>
</protein>
<evidence type="ECO:0000259" key="3">
    <source>
        <dbReference type="SMART" id="SM00499"/>
    </source>
</evidence>
<evidence type="ECO:0000313" key="4">
    <source>
        <dbReference type="EMBL" id="PKI44602.1"/>
    </source>
</evidence>
<dbReference type="PANTHER" id="PTHR33076">
    <property type="entry name" value="NON-SPECIFIC LIPID-TRANSFER PROTEIN 2-RELATED"/>
    <property type="match status" value="1"/>
</dbReference>
<dbReference type="GO" id="GO:0008289">
    <property type="term" value="F:lipid binding"/>
    <property type="evidence" value="ECO:0007669"/>
    <property type="project" value="UniProtKB-KW"/>
</dbReference>
<dbReference type="GO" id="GO:0006869">
    <property type="term" value="P:lipid transport"/>
    <property type="evidence" value="ECO:0007669"/>
    <property type="project" value="InterPro"/>
</dbReference>
<dbReference type="Gene3D" id="1.10.110.10">
    <property type="entry name" value="Plant lipid-transfer and hydrophobic proteins"/>
    <property type="match status" value="1"/>
</dbReference>
<dbReference type="Pfam" id="PF00234">
    <property type="entry name" value="Tryp_alpha_amyl"/>
    <property type="match status" value="1"/>
</dbReference>
<dbReference type="CDD" id="cd01960">
    <property type="entry name" value="nsLTP1"/>
    <property type="match status" value="1"/>
</dbReference>
<evidence type="ECO:0000256" key="2">
    <source>
        <dbReference type="RuleBase" id="RU000628"/>
    </source>
</evidence>
<dbReference type="SMART" id="SM00499">
    <property type="entry name" value="AAI"/>
    <property type="match status" value="1"/>
</dbReference>
<feature type="domain" description="Bifunctional inhibitor/plant lipid transfer protein/seed storage helical" evidence="3">
    <location>
        <begin position="133"/>
        <end position="222"/>
    </location>
</feature>
<keyword evidence="5" id="KW-1185">Reference proteome</keyword>
<accession>A0A2I0IKT2</accession>
<name>A0A2I0IKT2_PUNGR</name>
<keyword evidence="2" id="KW-0446">Lipid-binding</keyword>
<keyword evidence="2" id="KW-0813">Transport</keyword>
<organism evidence="4 5">
    <name type="scientific">Punica granatum</name>
    <name type="common">Pomegranate</name>
    <dbReference type="NCBI Taxonomy" id="22663"/>
    <lineage>
        <taxon>Eukaryota</taxon>
        <taxon>Viridiplantae</taxon>
        <taxon>Streptophyta</taxon>
        <taxon>Embryophyta</taxon>
        <taxon>Tracheophyta</taxon>
        <taxon>Spermatophyta</taxon>
        <taxon>Magnoliopsida</taxon>
        <taxon>eudicotyledons</taxon>
        <taxon>Gunneridae</taxon>
        <taxon>Pentapetalae</taxon>
        <taxon>rosids</taxon>
        <taxon>malvids</taxon>
        <taxon>Myrtales</taxon>
        <taxon>Lythraceae</taxon>
        <taxon>Punica</taxon>
    </lineage>
</organism>
<dbReference type="SUPFAM" id="SSF47699">
    <property type="entry name" value="Bifunctional inhibitor/lipid-transfer protein/seed storage 2S albumin"/>
    <property type="match status" value="1"/>
</dbReference>
<comment type="caution">
    <text evidence="4">The sequence shown here is derived from an EMBL/GenBank/DDBJ whole genome shotgun (WGS) entry which is preliminary data.</text>
</comment>
<dbReference type="InterPro" id="IPR000528">
    <property type="entry name" value="Plant_nsLTP"/>
</dbReference>
<evidence type="ECO:0000313" key="5">
    <source>
        <dbReference type="Proteomes" id="UP000233551"/>
    </source>
</evidence>
<comment type="similarity">
    <text evidence="1 2">Belongs to the plant LTP family.</text>
</comment>
<reference evidence="4 5" key="1">
    <citation type="submission" date="2017-11" db="EMBL/GenBank/DDBJ databases">
        <title>De-novo sequencing of pomegranate (Punica granatum L.) genome.</title>
        <authorList>
            <person name="Akparov Z."/>
            <person name="Amiraslanov A."/>
            <person name="Hajiyeva S."/>
            <person name="Abbasov M."/>
            <person name="Kaur K."/>
            <person name="Hamwieh A."/>
            <person name="Solovyev V."/>
            <person name="Salamov A."/>
            <person name="Braich B."/>
            <person name="Kosarev P."/>
            <person name="Mahmoud A."/>
            <person name="Hajiyev E."/>
            <person name="Babayeva S."/>
            <person name="Izzatullayeva V."/>
            <person name="Mammadov A."/>
            <person name="Mammadov A."/>
            <person name="Sharifova S."/>
            <person name="Ojaghi J."/>
            <person name="Eynullazada K."/>
            <person name="Bayramov B."/>
            <person name="Abdulazimova A."/>
            <person name="Shahmuradov I."/>
        </authorList>
    </citation>
    <scope>NUCLEOTIDE SEQUENCE [LARGE SCALE GENOMIC DNA]</scope>
    <source>
        <strain evidence="5">cv. AG2017</strain>
        <tissue evidence="4">Leaf</tissue>
    </source>
</reference>
<dbReference type="STRING" id="22663.A0A2I0IKT2"/>
<dbReference type="InterPro" id="IPR036312">
    <property type="entry name" value="Bifun_inhib/LTP/seed_sf"/>
</dbReference>
<dbReference type="AlphaFoldDB" id="A0A2I0IKT2"/>
<dbReference type="InterPro" id="IPR016140">
    <property type="entry name" value="Bifunc_inhib/LTP/seed_store"/>
</dbReference>
<sequence length="224" mass="24208">MGPTTNEQERKVVHATGITGDGVTRVYDLEPRKWTFFSPLSLFLHTTKAIPHLTTVSLEDRLSQSKTIKPAPPPARLALAGVINGIVTPKEEEEEEEEAKRSVTPQLATNTDLAIVFGPIPLIANNKYKSSSCRIVFKDVTESLKPCMPYLVNEGGNPSSDCCNGVRKLQSLTPSTGERRAACQCMKQEAGKVHNIKPGSASNLPGKCGVQVPVPIRGDVDCNS</sequence>